<proteinExistence type="predicted"/>
<name>A0A6C0C7E8_9ZZZZ</name>
<dbReference type="EMBL" id="MN739352">
    <property type="protein sequence ID" value="QHT00032.1"/>
    <property type="molecule type" value="Genomic_DNA"/>
</dbReference>
<dbReference type="AlphaFoldDB" id="A0A6C0C7E8"/>
<evidence type="ECO:0000313" key="1">
    <source>
        <dbReference type="EMBL" id="QHT00032.1"/>
    </source>
</evidence>
<organism evidence="1">
    <name type="scientific">viral metagenome</name>
    <dbReference type="NCBI Taxonomy" id="1070528"/>
    <lineage>
        <taxon>unclassified sequences</taxon>
        <taxon>metagenomes</taxon>
        <taxon>organismal metagenomes</taxon>
    </lineage>
</organism>
<sequence>MGNLPLKYKSLPSNDNQIIKIPKEFRKSRITVTNFMFDRMQFSYCGTYLQIYGWCTNDSKILLDRATAYYNPKDLLQGMIFFMYTSVNKMDSIRGNTTDVTSIIKYVGEVVDFDCIRLRRNAHIIIWMDSCDKTD</sequence>
<accession>A0A6C0C7E8</accession>
<reference evidence="1" key="1">
    <citation type="journal article" date="2020" name="Nature">
        <title>Giant virus diversity and host interactions through global metagenomics.</title>
        <authorList>
            <person name="Schulz F."/>
            <person name="Roux S."/>
            <person name="Paez-Espino D."/>
            <person name="Jungbluth S."/>
            <person name="Walsh D.A."/>
            <person name="Denef V.J."/>
            <person name="McMahon K.D."/>
            <person name="Konstantinidis K.T."/>
            <person name="Eloe-Fadrosh E.A."/>
            <person name="Kyrpides N.C."/>
            <person name="Woyke T."/>
        </authorList>
    </citation>
    <scope>NUCLEOTIDE SEQUENCE</scope>
    <source>
        <strain evidence="1">GVMAG-M-3300020192-26</strain>
    </source>
</reference>
<protein>
    <submittedName>
        <fullName evidence="1">Uncharacterized protein</fullName>
    </submittedName>
</protein>